<keyword evidence="3" id="KW-1185">Reference proteome</keyword>
<dbReference type="Proteomes" id="UP000679779">
    <property type="component" value="Unassembled WGS sequence"/>
</dbReference>
<dbReference type="PROSITE" id="PS51819">
    <property type="entry name" value="VOC"/>
    <property type="match status" value="1"/>
</dbReference>
<dbReference type="Pfam" id="PF00903">
    <property type="entry name" value="Glyoxalase"/>
    <property type="match status" value="1"/>
</dbReference>
<gene>
    <name evidence="2" type="ORF">J2TS6_09760</name>
</gene>
<feature type="domain" description="VOC" evidence="1">
    <location>
        <begin position="8"/>
        <end position="125"/>
    </location>
</feature>
<organism evidence="2 3">
    <name type="scientific">Paenibacillus albilobatus</name>
    <dbReference type="NCBI Taxonomy" id="2716884"/>
    <lineage>
        <taxon>Bacteria</taxon>
        <taxon>Bacillati</taxon>
        <taxon>Bacillota</taxon>
        <taxon>Bacilli</taxon>
        <taxon>Bacillales</taxon>
        <taxon>Paenibacillaceae</taxon>
        <taxon>Paenibacillus</taxon>
    </lineage>
</organism>
<proteinExistence type="predicted"/>
<accession>A0A919XF64</accession>
<dbReference type="Gene3D" id="3.10.180.10">
    <property type="entry name" value="2,3-Dihydroxybiphenyl 1,2-Dioxygenase, domain 1"/>
    <property type="match status" value="1"/>
</dbReference>
<evidence type="ECO:0000259" key="1">
    <source>
        <dbReference type="PROSITE" id="PS51819"/>
    </source>
</evidence>
<protein>
    <recommendedName>
        <fullName evidence="1">VOC domain-containing protein</fullName>
    </recommendedName>
</protein>
<dbReference type="InterPro" id="IPR004360">
    <property type="entry name" value="Glyas_Fos-R_dOase_dom"/>
</dbReference>
<dbReference type="InterPro" id="IPR029068">
    <property type="entry name" value="Glyas_Bleomycin-R_OHBP_Dase"/>
</dbReference>
<name>A0A919XF64_9BACL</name>
<evidence type="ECO:0000313" key="2">
    <source>
        <dbReference type="EMBL" id="GIO29835.1"/>
    </source>
</evidence>
<dbReference type="CDD" id="cd06587">
    <property type="entry name" value="VOC"/>
    <property type="match status" value="1"/>
</dbReference>
<dbReference type="EMBL" id="BORQ01000001">
    <property type="protein sequence ID" value="GIO29835.1"/>
    <property type="molecule type" value="Genomic_DNA"/>
</dbReference>
<dbReference type="SUPFAM" id="SSF54593">
    <property type="entry name" value="Glyoxalase/Bleomycin resistance protein/Dihydroxybiphenyl dioxygenase"/>
    <property type="match status" value="1"/>
</dbReference>
<evidence type="ECO:0000313" key="3">
    <source>
        <dbReference type="Proteomes" id="UP000679779"/>
    </source>
</evidence>
<dbReference type="AlphaFoldDB" id="A0A919XF64"/>
<sequence length="127" mass="14539">MSKAVLKKLEHMQIPVKHVSEAAEWYVSHLGFQVLGVSEEHRHAFLKLQEGPMLMLWETTDETGANFSVNGQTMPVLLYNTDQIHVLHDHLHELGVEITFYQNEGFGWVLKFIDPSGNMWGVIQPNN</sequence>
<dbReference type="InterPro" id="IPR037523">
    <property type="entry name" value="VOC_core"/>
</dbReference>
<comment type="caution">
    <text evidence="2">The sequence shown here is derived from an EMBL/GenBank/DDBJ whole genome shotgun (WGS) entry which is preliminary data.</text>
</comment>
<reference evidence="2" key="1">
    <citation type="submission" date="2021-03" db="EMBL/GenBank/DDBJ databases">
        <title>Antimicrobial resistance genes in bacteria isolated from Japanese honey, and their potential for conferring macrolide and lincosamide resistance in the American foulbrood pathogen Paenibacillus larvae.</title>
        <authorList>
            <person name="Okamoto M."/>
            <person name="Kumagai M."/>
            <person name="Kanamori H."/>
            <person name="Takamatsu D."/>
        </authorList>
    </citation>
    <scope>NUCLEOTIDE SEQUENCE</scope>
    <source>
        <strain evidence="2">J2TS6</strain>
    </source>
</reference>
<dbReference type="RefSeq" id="WP_160037519.1">
    <property type="nucleotide sequence ID" value="NZ_BORQ01000001.1"/>
</dbReference>